<name>A0A839TCP0_9GAMM</name>
<dbReference type="InterPro" id="IPR001763">
    <property type="entry name" value="Rhodanese-like_dom"/>
</dbReference>
<dbReference type="InterPro" id="IPR036873">
    <property type="entry name" value="Rhodanese-like_dom_sf"/>
</dbReference>
<dbReference type="CDD" id="cd00158">
    <property type="entry name" value="RHOD"/>
    <property type="match status" value="1"/>
</dbReference>
<dbReference type="RefSeq" id="WP_183618143.1">
    <property type="nucleotide sequence ID" value="NZ_CAJHAH010000004.1"/>
</dbReference>
<evidence type="ECO:0000313" key="4">
    <source>
        <dbReference type="Proteomes" id="UP000588111"/>
    </source>
</evidence>
<dbReference type="SUPFAM" id="SSF52821">
    <property type="entry name" value="Rhodanese/Cell cycle control phosphatase"/>
    <property type="match status" value="2"/>
</dbReference>
<reference evidence="3 4" key="1">
    <citation type="submission" date="2020-08" db="EMBL/GenBank/DDBJ databases">
        <title>Genomic Encyclopedia of Type Strains, Phase III (KMG-III): the genomes of soil and plant-associated and newly described type strains.</title>
        <authorList>
            <person name="Whitman W."/>
        </authorList>
    </citation>
    <scope>NUCLEOTIDE SEQUENCE [LARGE SCALE GENOMIC DNA]</scope>
    <source>
        <strain evidence="3 4">CECT 5885</strain>
    </source>
</reference>
<dbReference type="EMBL" id="JACHXL010000001">
    <property type="protein sequence ID" value="MBB3105825.1"/>
    <property type="molecule type" value="Genomic_DNA"/>
</dbReference>
<dbReference type="CDD" id="cd07724">
    <property type="entry name" value="POD-like_MBL-fold"/>
    <property type="match status" value="1"/>
</dbReference>
<evidence type="ECO:0000256" key="1">
    <source>
        <dbReference type="ARBA" id="ARBA00022723"/>
    </source>
</evidence>
<keyword evidence="4" id="KW-1185">Reference proteome</keyword>
<organism evidence="3 4">
    <name type="scientific">Psychrobacter luti</name>
    <dbReference type="NCBI Taxonomy" id="198481"/>
    <lineage>
        <taxon>Bacteria</taxon>
        <taxon>Pseudomonadati</taxon>
        <taxon>Pseudomonadota</taxon>
        <taxon>Gammaproteobacteria</taxon>
        <taxon>Moraxellales</taxon>
        <taxon>Moraxellaceae</taxon>
        <taxon>Psychrobacter</taxon>
    </lineage>
</organism>
<evidence type="ECO:0000259" key="2">
    <source>
        <dbReference type="PROSITE" id="PS50206"/>
    </source>
</evidence>
<gene>
    <name evidence="3" type="ORF">FHS24_000316</name>
</gene>
<keyword evidence="3" id="KW-0378">Hydrolase</keyword>
<dbReference type="PANTHER" id="PTHR43084:SF1">
    <property type="entry name" value="PERSULFIDE DIOXYGENASE ETHE1, MITOCHONDRIAL"/>
    <property type="match status" value="1"/>
</dbReference>
<dbReference type="PANTHER" id="PTHR43084">
    <property type="entry name" value="PERSULFIDE DIOXYGENASE ETHE1"/>
    <property type="match status" value="1"/>
</dbReference>
<dbReference type="AlphaFoldDB" id="A0A839TCP0"/>
<dbReference type="SMART" id="SM00849">
    <property type="entry name" value="Lactamase_B"/>
    <property type="match status" value="1"/>
</dbReference>
<dbReference type="GO" id="GO:0046872">
    <property type="term" value="F:metal ion binding"/>
    <property type="evidence" value="ECO:0007669"/>
    <property type="project" value="UniProtKB-KW"/>
</dbReference>
<dbReference type="GO" id="GO:0070813">
    <property type="term" value="P:hydrogen sulfide metabolic process"/>
    <property type="evidence" value="ECO:0007669"/>
    <property type="project" value="TreeGrafter"/>
</dbReference>
<dbReference type="InterPro" id="IPR001279">
    <property type="entry name" value="Metallo-B-lactamas"/>
</dbReference>
<dbReference type="InterPro" id="IPR044528">
    <property type="entry name" value="POD-like_MBL-fold"/>
</dbReference>
<dbReference type="Proteomes" id="UP000588111">
    <property type="component" value="Unassembled WGS sequence"/>
</dbReference>
<dbReference type="Gene3D" id="3.60.15.10">
    <property type="entry name" value="Ribonuclease Z/Hydroxyacylglutathione hydrolase-like"/>
    <property type="match status" value="1"/>
</dbReference>
<dbReference type="EC" id="3.1.2.6" evidence="3"/>
<dbReference type="InterPro" id="IPR036866">
    <property type="entry name" value="RibonucZ/Hydroxyglut_hydro"/>
</dbReference>
<sequence>MLLEKIKTPGLAHLSYLVGSGGQAAVIDPRRDCAIYVEKARAAGLEITHIFETHRNEDLVSGALILADMTGATVLHGPNTEQPIVYAQTVRDGDCFAIGQLKIQVLETPGHTDDHLAYALFDTAYPDKAVGVFTGDALFVGDVGRTDFYPERREEVAGLLYDSLQKILALGDQAIIYPAHGAGSVCGSGMAEREFSTVGHERVNNPRLQMTDRDAFIRFKVSENHYQPPYFRLMERLNMEGGEAPPPVMRPRHLSLKQLQTCTADHLIDIREPMAYTSGHFPRSMSLPVGMISAFAGWFIGEGESMVLIASDEEQLATAMAHLVRIAFDNIIGGYVGVVPAAAQGQEMQQTPMIDTAEVEARLINNKGKEDSNWTLLDVRDADERATTAIEGSQHIYVGQLNERWRELDKNHHYTLMCGSGARATVAAGWLASRGFDNIDIYLGSMGAWKAGHD</sequence>
<protein>
    <submittedName>
        <fullName evidence="3">Hydroxyacylglutathione hydrolase</fullName>
        <ecNumber evidence="3">3.1.2.6</ecNumber>
    </submittedName>
</protein>
<dbReference type="GO" id="GO:0004416">
    <property type="term" value="F:hydroxyacylglutathione hydrolase activity"/>
    <property type="evidence" value="ECO:0007669"/>
    <property type="project" value="UniProtKB-EC"/>
</dbReference>
<accession>A0A839TCP0</accession>
<dbReference type="Pfam" id="PF00581">
    <property type="entry name" value="Rhodanese"/>
    <property type="match status" value="1"/>
</dbReference>
<evidence type="ECO:0000313" key="3">
    <source>
        <dbReference type="EMBL" id="MBB3105825.1"/>
    </source>
</evidence>
<dbReference type="GO" id="GO:0006749">
    <property type="term" value="P:glutathione metabolic process"/>
    <property type="evidence" value="ECO:0007669"/>
    <property type="project" value="InterPro"/>
</dbReference>
<dbReference type="SUPFAM" id="SSF56281">
    <property type="entry name" value="Metallo-hydrolase/oxidoreductase"/>
    <property type="match status" value="1"/>
</dbReference>
<dbReference type="InterPro" id="IPR051682">
    <property type="entry name" value="Mito_Persulfide_Diox"/>
</dbReference>
<keyword evidence="1" id="KW-0479">Metal-binding</keyword>
<dbReference type="PROSITE" id="PS50206">
    <property type="entry name" value="RHODANESE_3"/>
    <property type="match status" value="2"/>
</dbReference>
<proteinExistence type="predicted"/>
<feature type="domain" description="Rhodanese" evidence="2">
    <location>
        <begin position="370"/>
        <end position="454"/>
    </location>
</feature>
<dbReference type="Gene3D" id="3.40.250.10">
    <property type="entry name" value="Rhodanese-like domain"/>
    <property type="match status" value="2"/>
</dbReference>
<dbReference type="GO" id="GO:0050313">
    <property type="term" value="F:sulfur dioxygenase activity"/>
    <property type="evidence" value="ECO:0007669"/>
    <property type="project" value="InterPro"/>
</dbReference>
<comment type="caution">
    <text evidence="3">The sequence shown here is derived from an EMBL/GenBank/DDBJ whole genome shotgun (WGS) entry which is preliminary data.</text>
</comment>
<dbReference type="SMART" id="SM00450">
    <property type="entry name" value="RHOD"/>
    <property type="match status" value="2"/>
</dbReference>
<dbReference type="Pfam" id="PF00753">
    <property type="entry name" value="Lactamase_B"/>
    <property type="match status" value="1"/>
</dbReference>
<feature type="domain" description="Rhodanese" evidence="2">
    <location>
        <begin position="266"/>
        <end position="347"/>
    </location>
</feature>